<evidence type="ECO:0000313" key="3">
    <source>
        <dbReference type="Proteomes" id="UP000288805"/>
    </source>
</evidence>
<dbReference type="InterPro" id="IPR036691">
    <property type="entry name" value="Endo/exonu/phosph_ase_sf"/>
</dbReference>
<proteinExistence type="predicted"/>
<accession>A0A438HYE3</accession>
<dbReference type="EMBL" id="QGNW01000164">
    <property type="protein sequence ID" value="RVW89483.1"/>
    <property type="molecule type" value="Genomic_DNA"/>
</dbReference>
<feature type="signal peptide" evidence="1">
    <location>
        <begin position="1"/>
        <end position="24"/>
    </location>
</feature>
<organism evidence="2 3">
    <name type="scientific">Vitis vinifera</name>
    <name type="common">Grape</name>
    <dbReference type="NCBI Taxonomy" id="29760"/>
    <lineage>
        <taxon>Eukaryota</taxon>
        <taxon>Viridiplantae</taxon>
        <taxon>Streptophyta</taxon>
        <taxon>Embryophyta</taxon>
        <taxon>Tracheophyta</taxon>
        <taxon>Spermatophyta</taxon>
        <taxon>Magnoliopsida</taxon>
        <taxon>eudicotyledons</taxon>
        <taxon>Gunneridae</taxon>
        <taxon>Pentapetalae</taxon>
        <taxon>rosids</taxon>
        <taxon>Vitales</taxon>
        <taxon>Vitaceae</taxon>
        <taxon>Viteae</taxon>
        <taxon>Vitis</taxon>
    </lineage>
</organism>
<evidence type="ECO:0000256" key="1">
    <source>
        <dbReference type="SAM" id="SignalP"/>
    </source>
</evidence>
<dbReference type="Proteomes" id="UP000288805">
    <property type="component" value="Unassembled WGS sequence"/>
</dbReference>
<dbReference type="SUPFAM" id="SSF56219">
    <property type="entry name" value="DNase I-like"/>
    <property type="match status" value="1"/>
</dbReference>
<comment type="caution">
    <text evidence="2">The sequence shown here is derived from an EMBL/GenBank/DDBJ whole genome shotgun (WGS) entry which is preliminary data.</text>
</comment>
<gene>
    <name evidence="2" type="ORF">CK203_046846</name>
</gene>
<name>A0A438HYE3_VITVI</name>
<protein>
    <submittedName>
        <fullName evidence="2">Uncharacterized protein</fullName>
    </submittedName>
</protein>
<dbReference type="Gene3D" id="3.60.10.10">
    <property type="entry name" value="Endonuclease/exonuclease/phosphatase"/>
    <property type="match status" value="1"/>
</dbReference>
<feature type="chain" id="PRO_5019233503" evidence="1">
    <location>
        <begin position="25"/>
        <end position="297"/>
    </location>
</feature>
<dbReference type="AlphaFoldDB" id="A0A438HYE3"/>
<keyword evidence="1" id="KW-0732">Signal</keyword>
<evidence type="ECO:0000313" key="2">
    <source>
        <dbReference type="EMBL" id="RVW89483.1"/>
    </source>
</evidence>
<reference evidence="2 3" key="1">
    <citation type="journal article" date="2018" name="PLoS Genet.">
        <title>Population sequencing reveals clonal diversity and ancestral inbreeding in the grapevine cultivar Chardonnay.</title>
        <authorList>
            <person name="Roach M.J."/>
            <person name="Johnson D.L."/>
            <person name="Bohlmann J."/>
            <person name="van Vuuren H.J."/>
            <person name="Jones S.J."/>
            <person name="Pretorius I.S."/>
            <person name="Schmidt S.A."/>
            <person name="Borneman A.R."/>
        </authorList>
    </citation>
    <scope>NUCLEOTIDE SEQUENCE [LARGE SCALE GENOMIC DNA]</scope>
    <source>
        <strain evidence="3">cv. Chardonnay</strain>
        <tissue evidence="2">Leaf</tissue>
    </source>
</reference>
<sequence length="297" mass="33023">MSASNWRCLGSLANTGLLARVFTAWKCNGQTENPRKEALETKSSYGQSTGMVQWRLLGQINNLHLEDLLWRLQKDHGIEQGGEVFSEPGGGASEIVADTVKGPLSMVFQDGSAAVFPKNFSPIQESRVVLGGNAASVSTKRGVPAAWLLRKKAQCGTPSKGRRKKPLSSSHFKRKLRRLDCSNVRGLNDGEKRKLIKFVVRTQKADLICFLEIKVQELSLKVVRSLGVGRFLSWGVVDARGASRGILICWDSRVLDLLELECGGFSIFSRFKNVEDGFVWMFTRVYGPILSREKEDF</sequence>